<evidence type="ECO:0000313" key="3">
    <source>
        <dbReference type="Proteomes" id="UP001151002"/>
    </source>
</evidence>
<feature type="transmembrane region" description="Helical" evidence="1">
    <location>
        <begin position="41"/>
        <end position="60"/>
    </location>
</feature>
<dbReference type="Proteomes" id="UP001151002">
    <property type="component" value="Unassembled WGS sequence"/>
</dbReference>
<name>A0ABT4B046_9ACTN</name>
<reference evidence="2" key="1">
    <citation type="submission" date="2022-11" db="EMBL/GenBank/DDBJ databases">
        <authorList>
            <person name="Somphong A."/>
            <person name="Phongsopitanun W."/>
        </authorList>
    </citation>
    <scope>NUCLEOTIDE SEQUENCE</scope>
    <source>
        <strain evidence="2">Pm04-4</strain>
    </source>
</reference>
<feature type="transmembrane region" description="Helical" evidence="1">
    <location>
        <begin position="72"/>
        <end position="89"/>
    </location>
</feature>
<keyword evidence="1" id="KW-1133">Transmembrane helix</keyword>
<keyword evidence="1" id="KW-0812">Transmembrane</keyword>
<comment type="caution">
    <text evidence="2">The sequence shown here is derived from an EMBL/GenBank/DDBJ whole genome shotgun (WGS) entry which is preliminary data.</text>
</comment>
<feature type="transmembrane region" description="Helical" evidence="1">
    <location>
        <begin position="95"/>
        <end position="113"/>
    </location>
</feature>
<keyword evidence="3" id="KW-1185">Reference proteome</keyword>
<keyword evidence="1" id="KW-0472">Membrane</keyword>
<organism evidence="2 3">
    <name type="scientific">Paractinoplanes pyxinae</name>
    <dbReference type="NCBI Taxonomy" id="2997416"/>
    <lineage>
        <taxon>Bacteria</taxon>
        <taxon>Bacillati</taxon>
        <taxon>Actinomycetota</taxon>
        <taxon>Actinomycetes</taxon>
        <taxon>Micromonosporales</taxon>
        <taxon>Micromonosporaceae</taxon>
        <taxon>Paractinoplanes</taxon>
    </lineage>
</organism>
<accession>A0ABT4B046</accession>
<evidence type="ECO:0000313" key="2">
    <source>
        <dbReference type="EMBL" id="MCY1138988.1"/>
    </source>
</evidence>
<evidence type="ECO:0000256" key="1">
    <source>
        <dbReference type="SAM" id="Phobius"/>
    </source>
</evidence>
<dbReference type="RefSeq" id="WP_267563049.1">
    <property type="nucleotide sequence ID" value="NZ_JAPNTZ010000004.1"/>
</dbReference>
<feature type="transmembrane region" description="Helical" evidence="1">
    <location>
        <begin position="7"/>
        <end position="29"/>
    </location>
</feature>
<protein>
    <recommendedName>
        <fullName evidence="4">Flagellar biosynthetic protein FliP</fullName>
    </recommendedName>
</protein>
<proteinExistence type="predicted"/>
<sequence length="117" mass="13247">MRTLRFAGHYLEMVVAMFVGMFALAPLWSMALPGLHDHPDAAALVMATNMSIGMAAWMRIRKHSWLHIGEMCAWMSAPFVLLLIPYWMNLISGDALMTAGHILMFPAMLVPMLRHRH</sequence>
<gene>
    <name evidence="2" type="ORF">OWR29_13345</name>
</gene>
<evidence type="ECO:0008006" key="4">
    <source>
        <dbReference type="Google" id="ProtNLM"/>
    </source>
</evidence>
<dbReference type="EMBL" id="JAPNTZ010000004">
    <property type="protein sequence ID" value="MCY1138988.1"/>
    <property type="molecule type" value="Genomic_DNA"/>
</dbReference>